<feature type="compositionally biased region" description="Basic and acidic residues" evidence="1">
    <location>
        <begin position="125"/>
        <end position="135"/>
    </location>
</feature>
<feature type="region of interest" description="Disordered" evidence="1">
    <location>
        <begin position="96"/>
        <end position="117"/>
    </location>
</feature>
<dbReference type="STRING" id="53326.A0A016WNK1"/>
<evidence type="ECO:0000313" key="3">
    <source>
        <dbReference type="Proteomes" id="UP000024635"/>
    </source>
</evidence>
<protein>
    <submittedName>
        <fullName evidence="2">Uncharacterized protein</fullName>
    </submittedName>
</protein>
<dbReference type="EMBL" id="JARK01000180">
    <property type="protein sequence ID" value="EYC41171.1"/>
    <property type="molecule type" value="Genomic_DNA"/>
</dbReference>
<gene>
    <name evidence="2" type="primary">Acey_s0580.g262</name>
    <name evidence="2" type="ORF">Y032_0580g262</name>
</gene>
<name>A0A016WNK1_9BILA</name>
<feature type="region of interest" description="Disordered" evidence="1">
    <location>
        <begin position="124"/>
        <end position="143"/>
    </location>
</feature>
<comment type="caution">
    <text evidence="2">The sequence shown here is derived from an EMBL/GenBank/DDBJ whole genome shotgun (WGS) entry which is preliminary data.</text>
</comment>
<dbReference type="Proteomes" id="UP000024635">
    <property type="component" value="Unassembled WGS sequence"/>
</dbReference>
<dbReference type="AlphaFoldDB" id="A0A016WNK1"/>
<organism evidence="2 3">
    <name type="scientific">Ancylostoma ceylanicum</name>
    <dbReference type="NCBI Taxonomy" id="53326"/>
    <lineage>
        <taxon>Eukaryota</taxon>
        <taxon>Metazoa</taxon>
        <taxon>Ecdysozoa</taxon>
        <taxon>Nematoda</taxon>
        <taxon>Chromadorea</taxon>
        <taxon>Rhabditida</taxon>
        <taxon>Rhabditina</taxon>
        <taxon>Rhabditomorpha</taxon>
        <taxon>Strongyloidea</taxon>
        <taxon>Ancylostomatidae</taxon>
        <taxon>Ancylostomatinae</taxon>
        <taxon>Ancylostoma</taxon>
    </lineage>
</organism>
<sequence length="143" mass="15424">MMGQMGYSPSALTEMLQAQQTPIPVAQAVFTRNDQQPPVDVVPNQANANVAVAEQIPAEPNGAAAVPGGGRDVLDIIYKVFRVVLLLSFFIPANVSASSPLSEPGKSKPNVIYSPKRPIIPQVRIRHEGKYERKSNVHTPKGN</sequence>
<evidence type="ECO:0000256" key="1">
    <source>
        <dbReference type="SAM" id="MobiDB-lite"/>
    </source>
</evidence>
<keyword evidence="3" id="KW-1185">Reference proteome</keyword>
<evidence type="ECO:0000313" key="2">
    <source>
        <dbReference type="EMBL" id="EYC41171.1"/>
    </source>
</evidence>
<reference evidence="3" key="1">
    <citation type="journal article" date="2015" name="Nat. Genet.">
        <title>The genome and transcriptome of the zoonotic hookworm Ancylostoma ceylanicum identify infection-specific gene families.</title>
        <authorList>
            <person name="Schwarz E.M."/>
            <person name="Hu Y."/>
            <person name="Antoshechkin I."/>
            <person name="Miller M.M."/>
            <person name="Sternberg P.W."/>
            <person name="Aroian R.V."/>
        </authorList>
    </citation>
    <scope>NUCLEOTIDE SEQUENCE</scope>
    <source>
        <strain evidence="3">HY135</strain>
    </source>
</reference>
<accession>A0A016WNK1</accession>
<proteinExistence type="predicted"/>